<evidence type="ECO:0000313" key="5">
    <source>
        <dbReference type="EMBL" id="QHT32369.1"/>
    </source>
</evidence>
<dbReference type="InterPro" id="IPR023580">
    <property type="entry name" value="RNA_pol_su_RPB10"/>
</dbReference>
<dbReference type="GO" id="GO:0005736">
    <property type="term" value="C:RNA polymerase I complex"/>
    <property type="evidence" value="ECO:0007669"/>
    <property type="project" value="TreeGrafter"/>
</dbReference>
<dbReference type="InterPro" id="IPR020789">
    <property type="entry name" value="RNA_pol_suN_Zn-BS"/>
</dbReference>
<dbReference type="GO" id="GO:0006366">
    <property type="term" value="P:transcription by RNA polymerase II"/>
    <property type="evidence" value="ECO:0007669"/>
    <property type="project" value="TreeGrafter"/>
</dbReference>
<accession>A0A6C0EVP3</accession>
<dbReference type="GO" id="GO:0003899">
    <property type="term" value="F:DNA-directed RNA polymerase activity"/>
    <property type="evidence" value="ECO:0007669"/>
    <property type="project" value="InterPro"/>
</dbReference>
<proteinExistence type="predicted"/>
<dbReference type="InterPro" id="IPR000268">
    <property type="entry name" value="RPABC5/Rpb10"/>
</dbReference>
<dbReference type="PANTHER" id="PTHR23431:SF3">
    <property type="entry name" value="DNA-DIRECTED RNA POLYMERASES I, II, AND III SUBUNIT RPABC5"/>
    <property type="match status" value="1"/>
</dbReference>
<dbReference type="GO" id="GO:0008270">
    <property type="term" value="F:zinc ion binding"/>
    <property type="evidence" value="ECO:0007669"/>
    <property type="project" value="InterPro"/>
</dbReference>
<dbReference type="GO" id="GO:0005666">
    <property type="term" value="C:RNA polymerase III complex"/>
    <property type="evidence" value="ECO:0007669"/>
    <property type="project" value="TreeGrafter"/>
</dbReference>
<dbReference type="AlphaFoldDB" id="A0A6C0EVP3"/>
<evidence type="ECO:0000256" key="4">
    <source>
        <dbReference type="ARBA" id="ARBA00023163"/>
    </source>
</evidence>
<evidence type="ECO:0000256" key="1">
    <source>
        <dbReference type="ARBA" id="ARBA00022478"/>
    </source>
</evidence>
<keyword evidence="3" id="KW-0862">Zinc</keyword>
<dbReference type="GO" id="GO:0005665">
    <property type="term" value="C:RNA polymerase II, core complex"/>
    <property type="evidence" value="ECO:0007669"/>
    <property type="project" value="TreeGrafter"/>
</dbReference>
<sequence length="77" mass="8970">MLIPVKCFTCGKVIGDKYLFYQAEVLKKRLEAHIPADNIQYLDDDKIDKTIEGEVLDMLKLTNVCCRRHMLTHVNIF</sequence>
<evidence type="ECO:0000256" key="2">
    <source>
        <dbReference type="ARBA" id="ARBA00022723"/>
    </source>
</evidence>
<organism evidence="5">
    <name type="scientific">viral metagenome</name>
    <dbReference type="NCBI Taxonomy" id="1070528"/>
    <lineage>
        <taxon>unclassified sequences</taxon>
        <taxon>metagenomes</taxon>
        <taxon>organismal metagenomes</taxon>
    </lineage>
</organism>
<dbReference type="Pfam" id="PF01194">
    <property type="entry name" value="RNA_pol_N"/>
    <property type="match status" value="1"/>
</dbReference>
<keyword evidence="1" id="KW-0240">DNA-directed RNA polymerase</keyword>
<keyword evidence="4" id="KW-0804">Transcription</keyword>
<keyword evidence="2" id="KW-0479">Metal-binding</keyword>
<dbReference type="PANTHER" id="PTHR23431">
    <property type="entry name" value="DNA-DIRECTED RNA POLYMERASES I, II, AND III SUBUNIT RPABC5 FAMILY MEMBER"/>
    <property type="match status" value="1"/>
</dbReference>
<dbReference type="Gene3D" id="1.10.10.60">
    <property type="entry name" value="Homeodomain-like"/>
    <property type="match status" value="1"/>
</dbReference>
<evidence type="ECO:0008006" key="6">
    <source>
        <dbReference type="Google" id="ProtNLM"/>
    </source>
</evidence>
<dbReference type="SUPFAM" id="SSF46924">
    <property type="entry name" value="RNA polymerase subunit RPB10"/>
    <property type="match status" value="1"/>
</dbReference>
<dbReference type="GO" id="GO:0003677">
    <property type="term" value="F:DNA binding"/>
    <property type="evidence" value="ECO:0007669"/>
    <property type="project" value="InterPro"/>
</dbReference>
<protein>
    <recommendedName>
        <fullName evidence="6">DNA-directed RNA polymerase</fullName>
    </recommendedName>
</protein>
<dbReference type="EMBL" id="MN738936">
    <property type="protein sequence ID" value="QHT32369.1"/>
    <property type="molecule type" value="Genomic_DNA"/>
</dbReference>
<dbReference type="GO" id="GO:0042797">
    <property type="term" value="P:tRNA transcription by RNA polymerase III"/>
    <property type="evidence" value="ECO:0007669"/>
    <property type="project" value="TreeGrafter"/>
</dbReference>
<evidence type="ECO:0000256" key="3">
    <source>
        <dbReference type="ARBA" id="ARBA00022833"/>
    </source>
</evidence>
<dbReference type="PROSITE" id="PS01112">
    <property type="entry name" value="RNA_POL_N_8KD"/>
    <property type="match status" value="1"/>
</dbReference>
<dbReference type="GO" id="GO:0006360">
    <property type="term" value="P:transcription by RNA polymerase I"/>
    <property type="evidence" value="ECO:0007669"/>
    <property type="project" value="TreeGrafter"/>
</dbReference>
<name>A0A6C0EVP3_9ZZZZ</name>
<reference evidence="5" key="1">
    <citation type="journal article" date="2020" name="Nature">
        <title>Giant virus diversity and host interactions through global metagenomics.</title>
        <authorList>
            <person name="Schulz F."/>
            <person name="Roux S."/>
            <person name="Paez-Espino D."/>
            <person name="Jungbluth S."/>
            <person name="Walsh D.A."/>
            <person name="Denef V.J."/>
            <person name="McMahon K.D."/>
            <person name="Konstantinidis K.T."/>
            <person name="Eloe-Fadrosh E.A."/>
            <person name="Kyrpides N.C."/>
            <person name="Woyke T."/>
        </authorList>
    </citation>
    <scope>NUCLEOTIDE SEQUENCE</scope>
    <source>
        <strain evidence="5">GVMAG-M-3300009159-65</strain>
    </source>
</reference>